<dbReference type="PROSITE" id="PS00211">
    <property type="entry name" value="ABC_TRANSPORTER_1"/>
    <property type="match status" value="1"/>
</dbReference>
<feature type="domain" description="ABC transporter" evidence="5">
    <location>
        <begin position="29"/>
        <end position="266"/>
    </location>
</feature>
<evidence type="ECO:0000256" key="1">
    <source>
        <dbReference type="ARBA" id="ARBA00005417"/>
    </source>
</evidence>
<dbReference type="InterPro" id="IPR017871">
    <property type="entry name" value="ABC_transporter-like_CS"/>
</dbReference>
<dbReference type="PANTHER" id="PTHR42734:SF17">
    <property type="entry name" value="METAL TRANSPORT SYSTEM ATP-BINDING PROTEIN TM_0124-RELATED"/>
    <property type="match status" value="1"/>
</dbReference>
<dbReference type="EMBL" id="JACCBH010000001">
    <property type="protein sequence ID" value="NYD54152.1"/>
    <property type="molecule type" value="Genomic_DNA"/>
</dbReference>
<organism evidence="6 7">
    <name type="scientific">Microbacterium pseudoresistens</name>
    <dbReference type="NCBI Taxonomy" id="640634"/>
    <lineage>
        <taxon>Bacteria</taxon>
        <taxon>Bacillati</taxon>
        <taxon>Actinomycetota</taxon>
        <taxon>Actinomycetes</taxon>
        <taxon>Micrococcales</taxon>
        <taxon>Microbacteriaceae</taxon>
        <taxon>Microbacterium</taxon>
    </lineage>
</organism>
<dbReference type="PANTHER" id="PTHR42734">
    <property type="entry name" value="METAL TRANSPORT SYSTEM ATP-BINDING PROTEIN TM_0124-RELATED"/>
    <property type="match status" value="1"/>
</dbReference>
<gene>
    <name evidence="6" type="ORF">BKA02_001207</name>
</gene>
<comment type="similarity">
    <text evidence="1">Belongs to the ABC transporter superfamily.</text>
</comment>
<keyword evidence="4 6" id="KW-0067">ATP-binding</keyword>
<dbReference type="SMART" id="SM00382">
    <property type="entry name" value="AAA"/>
    <property type="match status" value="1"/>
</dbReference>
<keyword evidence="7" id="KW-1185">Reference proteome</keyword>
<dbReference type="InterPro" id="IPR050153">
    <property type="entry name" value="Metal_Ion_Import_ABC"/>
</dbReference>
<dbReference type="InterPro" id="IPR003439">
    <property type="entry name" value="ABC_transporter-like_ATP-bd"/>
</dbReference>
<evidence type="ECO:0000259" key="5">
    <source>
        <dbReference type="PROSITE" id="PS50893"/>
    </source>
</evidence>
<reference evidence="6 7" key="1">
    <citation type="submission" date="2020-07" db="EMBL/GenBank/DDBJ databases">
        <title>Sequencing the genomes of 1000 actinobacteria strains.</title>
        <authorList>
            <person name="Klenk H.-P."/>
        </authorList>
    </citation>
    <scope>NUCLEOTIDE SEQUENCE [LARGE SCALE GENOMIC DNA]</scope>
    <source>
        <strain evidence="6 7">DSM 22185</strain>
    </source>
</reference>
<dbReference type="PROSITE" id="PS50893">
    <property type="entry name" value="ABC_TRANSPORTER_2"/>
    <property type="match status" value="1"/>
</dbReference>
<evidence type="ECO:0000313" key="6">
    <source>
        <dbReference type="EMBL" id="NYD54152.1"/>
    </source>
</evidence>
<keyword evidence="2" id="KW-0813">Transport</keyword>
<evidence type="ECO:0000256" key="2">
    <source>
        <dbReference type="ARBA" id="ARBA00022448"/>
    </source>
</evidence>
<name>A0A7Y9EUE6_9MICO</name>
<dbReference type="AlphaFoldDB" id="A0A7Y9EUE6"/>
<sequence>MSATGARPARPASAGENGSAFDDAAVLTIRGAALHRPQGRGRDDRELWSGLDLDVAPGEFIAVLGPSGSGKTTLLRSILGLQPLSAGSIRIESRPVQRGDRRIGYIPQQRPFAAHTSMRARDVVALGVQGPRFGPPIARRGDRERVDAVLRDVGAAHFADRRVGDLSGGEQQRLRVGQALVDRPSLLLCDEPLSNLDLANQQGVTDIIDRQRREHGAAVLFVTHDINPILGRVDRILYIAGGRFMLGTPDEVLQTRVLTDLYGAPVFVLRAGDRLVVVGIPDAEPHHAHDHDDDPRSAA</sequence>
<protein>
    <submittedName>
        <fullName evidence="6">Zinc/manganese transport system ATP-binding protein</fullName>
    </submittedName>
</protein>
<dbReference type="SUPFAM" id="SSF52540">
    <property type="entry name" value="P-loop containing nucleoside triphosphate hydrolases"/>
    <property type="match status" value="1"/>
</dbReference>
<keyword evidence="3" id="KW-0547">Nucleotide-binding</keyword>
<dbReference type="Gene3D" id="3.40.50.300">
    <property type="entry name" value="P-loop containing nucleotide triphosphate hydrolases"/>
    <property type="match status" value="1"/>
</dbReference>
<dbReference type="GO" id="GO:0005524">
    <property type="term" value="F:ATP binding"/>
    <property type="evidence" value="ECO:0007669"/>
    <property type="project" value="UniProtKB-KW"/>
</dbReference>
<accession>A0A7Y9EUE6</accession>
<dbReference type="Pfam" id="PF00005">
    <property type="entry name" value="ABC_tran"/>
    <property type="match status" value="1"/>
</dbReference>
<dbReference type="Proteomes" id="UP000552045">
    <property type="component" value="Unassembled WGS sequence"/>
</dbReference>
<dbReference type="GO" id="GO:0016887">
    <property type="term" value="F:ATP hydrolysis activity"/>
    <property type="evidence" value="ECO:0007669"/>
    <property type="project" value="InterPro"/>
</dbReference>
<comment type="caution">
    <text evidence="6">The sequence shown here is derived from an EMBL/GenBank/DDBJ whole genome shotgun (WGS) entry which is preliminary data.</text>
</comment>
<dbReference type="InterPro" id="IPR027417">
    <property type="entry name" value="P-loop_NTPase"/>
</dbReference>
<evidence type="ECO:0000256" key="3">
    <source>
        <dbReference type="ARBA" id="ARBA00022741"/>
    </source>
</evidence>
<evidence type="ECO:0000313" key="7">
    <source>
        <dbReference type="Proteomes" id="UP000552045"/>
    </source>
</evidence>
<dbReference type="InterPro" id="IPR003593">
    <property type="entry name" value="AAA+_ATPase"/>
</dbReference>
<proteinExistence type="inferred from homology"/>
<evidence type="ECO:0000256" key="4">
    <source>
        <dbReference type="ARBA" id="ARBA00022840"/>
    </source>
</evidence>